<name>A0A974DU97_XENLA</name>
<feature type="chain" id="PRO_5037287481" description="Interleukin" evidence="1">
    <location>
        <begin position="21"/>
        <end position="155"/>
    </location>
</feature>
<proteinExistence type="predicted"/>
<dbReference type="AlphaFoldDB" id="A0A974DU97"/>
<reference evidence="3" key="1">
    <citation type="journal article" date="2016" name="Nature">
        <title>Genome evolution in the allotetraploid frog Xenopus laevis.</title>
        <authorList>
            <person name="Session A.M."/>
            <person name="Uno Y."/>
            <person name="Kwon T."/>
            <person name="Chapman J.A."/>
            <person name="Toyoda A."/>
            <person name="Takahashi S."/>
            <person name="Fukui A."/>
            <person name="Hikosaka A."/>
            <person name="Suzuki A."/>
            <person name="Kondo M."/>
            <person name="van Heeringen S.J."/>
            <person name="Quigley I."/>
            <person name="Heinz S."/>
            <person name="Ogino H."/>
            <person name="Ochi H."/>
            <person name="Hellsten U."/>
            <person name="Lyons J.B."/>
            <person name="Simakov O."/>
            <person name="Putnam N."/>
            <person name="Stites J."/>
            <person name="Kuroki Y."/>
            <person name="Tanaka T."/>
            <person name="Michiue T."/>
            <person name="Watanabe M."/>
            <person name="Bogdanovic O."/>
            <person name="Lister R."/>
            <person name="Georgiou G."/>
            <person name="Paranjpe S.S."/>
            <person name="van Kruijsbergen I."/>
            <person name="Shu S."/>
            <person name="Carlson J."/>
            <person name="Kinoshita T."/>
            <person name="Ohta Y."/>
            <person name="Mawaribuchi S."/>
            <person name="Jenkins J."/>
            <person name="Grimwood J."/>
            <person name="Schmutz J."/>
            <person name="Mitros T."/>
            <person name="Mozaffari S.V."/>
            <person name="Suzuki Y."/>
            <person name="Haramoto Y."/>
            <person name="Yamamoto T.S."/>
            <person name="Takagi C."/>
            <person name="Heald R."/>
            <person name="Miller K."/>
            <person name="Haudenschild C."/>
            <person name="Kitzman J."/>
            <person name="Nakayama T."/>
            <person name="Izutsu Y."/>
            <person name="Robert J."/>
            <person name="Fortriede J."/>
            <person name="Burns K."/>
            <person name="Lotay V."/>
            <person name="Karimi K."/>
            <person name="Yasuoka Y."/>
            <person name="Dichmann D.S."/>
            <person name="Flajnik M.F."/>
            <person name="Houston D.W."/>
            <person name="Shendure J."/>
            <person name="DuPasquier L."/>
            <person name="Vize P.D."/>
            <person name="Zorn A.M."/>
            <person name="Ito M."/>
            <person name="Marcotte E.M."/>
            <person name="Wallingford J.B."/>
            <person name="Ito Y."/>
            <person name="Asashima M."/>
            <person name="Ueno N."/>
            <person name="Matsuda Y."/>
            <person name="Veenstra G.J."/>
            <person name="Fujiyama A."/>
            <person name="Harland R.M."/>
            <person name="Taira M."/>
            <person name="Rokhsar D.S."/>
        </authorList>
    </citation>
    <scope>NUCLEOTIDE SEQUENCE [LARGE SCALE GENOMIC DNA]</scope>
    <source>
        <strain evidence="3">J</strain>
    </source>
</reference>
<dbReference type="Gene3D" id="1.20.1250.70">
    <property type="entry name" value="Interleukin-15/Interleukin-21"/>
    <property type="match status" value="1"/>
</dbReference>
<dbReference type="Proteomes" id="UP000694892">
    <property type="component" value="Chromosome 1S"/>
</dbReference>
<dbReference type="InterPro" id="IPR009079">
    <property type="entry name" value="4_helix_cytokine-like_core"/>
</dbReference>
<sequence length="155" mass="17719">MCKILVLCVLAVTLLVLSQGAPTENTARQLELLRVMAIDLQRMKKGSENSYTDFYTITDTGNRNISCTISSLCCFVRELYEVKTYHNEYAVYVNNVIINSVEFLKQLDASYSEKNDLKSYLEDQCEQCGIPNMTKKMKGFIKDFEELLKNLATNL</sequence>
<gene>
    <name evidence="2" type="ORF">XELAEV_18009324mg</name>
</gene>
<evidence type="ECO:0000256" key="1">
    <source>
        <dbReference type="SAM" id="SignalP"/>
    </source>
</evidence>
<dbReference type="EMBL" id="CM004467">
    <property type="protein sequence ID" value="OCT97101.1"/>
    <property type="molecule type" value="Genomic_DNA"/>
</dbReference>
<evidence type="ECO:0000313" key="3">
    <source>
        <dbReference type="Proteomes" id="UP000694892"/>
    </source>
</evidence>
<organism evidence="2 3">
    <name type="scientific">Xenopus laevis</name>
    <name type="common">African clawed frog</name>
    <dbReference type="NCBI Taxonomy" id="8355"/>
    <lineage>
        <taxon>Eukaryota</taxon>
        <taxon>Metazoa</taxon>
        <taxon>Chordata</taxon>
        <taxon>Craniata</taxon>
        <taxon>Vertebrata</taxon>
        <taxon>Euteleostomi</taxon>
        <taxon>Amphibia</taxon>
        <taxon>Batrachia</taxon>
        <taxon>Anura</taxon>
        <taxon>Pipoidea</taxon>
        <taxon>Pipidae</taxon>
        <taxon>Xenopodinae</taxon>
        <taxon>Xenopus</taxon>
        <taxon>Xenopus</taxon>
    </lineage>
</organism>
<protein>
    <recommendedName>
        <fullName evidence="4">Interleukin</fullName>
    </recommendedName>
</protein>
<feature type="signal peptide" evidence="1">
    <location>
        <begin position="1"/>
        <end position="20"/>
    </location>
</feature>
<dbReference type="SUPFAM" id="SSF47266">
    <property type="entry name" value="4-helical cytokines"/>
    <property type="match status" value="1"/>
</dbReference>
<evidence type="ECO:0008006" key="4">
    <source>
        <dbReference type="Google" id="ProtNLM"/>
    </source>
</evidence>
<keyword evidence="1" id="KW-0732">Signal</keyword>
<accession>A0A974DU97</accession>
<evidence type="ECO:0000313" key="2">
    <source>
        <dbReference type="EMBL" id="OCT97101.1"/>
    </source>
</evidence>